<comment type="caution">
    <text evidence="2">The sequence shown here is derived from an EMBL/GenBank/DDBJ whole genome shotgun (WGS) entry which is preliminary data.</text>
</comment>
<feature type="transmembrane region" description="Helical" evidence="1">
    <location>
        <begin position="14"/>
        <end position="34"/>
    </location>
</feature>
<keyword evidence="1" id="KW-0472">Membrane</keyword>
<evidence type="ECO:0008006" key="4">
    <source>
        <dbReference type="Google" id="ProtNLM"/>
    </source>
</evidence>
<dbReference type="Proteomes" id="UP000309561">
    <property type="component" value="Unassembled WGS sequence"/>
</dbReference>
<organism evidence="2 3">
    <name type="scientific">Sulfurimonas crateris</name>
    <dbReference type="NCBI Taxonomy" id="2574727"/>
    <lineage>
        <taxon>Bacteria</taxon>
        <taxon>Pseudomonadati</taxon>
        <taxon>Campylobacterota</taxon>
        <taxon>Epsilonproteobacteria</taxon>
        <taxon>Campylobacterales</taxon>
        <taxon>Sulfurimonadaceae</taxon>
        <taxon>Sulfurimonas</taxon>
    </lineage>
</organism>
<dbReference type="RefSeq" id="WP_137014409.1">
    <property type="nucleotide sequence ID" value="NZ_SZPX01000006.1"/>
</dbReference>
<dbReference type="AlphaFoldDB" id="A0A4U2Z4L9"/>
<accession>A0A4U2Z4L9</accession>
<dbReference type="InterPro" id="IPR036737">
    <property type="entry name" value="OmpA-like_sf"/>
</dbReference>
<keyword evidence="3" id="KW-1185">Reference proteome</keyword>
<dbReference type="Gene3D" id="3.30.1330.60">
    <property type="entry name" value="OmpA-like domain"/>
    <property type="match status" value="1"/>
</dbReference>
<dbReference type="EMBL" id="SZPX01000006">
    <property type="protein sequence ID" value="TKI69059.1"/>
    <property type="molecule type" value="Genomic_DNA"/>
</dbReference>
<evidence type="ECO:0000313" key="2">
    <source>
        <dbReference type="EMBL" id="TKI69059.1"/>
    </source>
</evidence>
<name>A0A4U2Z4L9_9BACT</name>
<protein>
    <recommendedName>
        <fullName evidence="4">OmpA family protein</fullName>
    </recommendedName>
</protein>
<gene>
    <name evidence="2" type="ORF">FCU45_08850</name>
</gene>
<evidence type="ECO:0000313" key="3">
    <source>
        <dbReference type="Proteomes" id="UP000309561"/>
    </source>
</evidence>
<sequence length="206" mass="23980">MQDSESNWINIADVMSALMMIFMFISISFLYQLLSEKENYKIELNKALHKEFDKDLVKWQALITENNIMRFNSPFETGGAQVPEAFYEILQDFFPRYIKVLSNTKFKSEIEEIRVEGHTSNGWGSIADAKEVYLKNMHLSQERASNVLSLCYGLDDFFIRNNIKWLEANLRANGMAFSKPLYVDGSKTEDTERSKRVEFKVIAKDK</sequence>
<evidence type="ECO:0000256" key="1">
    <source>
        <dbReference type="SAM" id="Phobius"/>
    </source>
</evidence>
<keyword evidence="1" id="KW-0812">Transmembrane</keyword>
<dbReference type="OrthoDB" id="9782229at2"/>
<proteinExistence type="predicted"/>
<keyword evidence="1" id="KW-1133">Transmembrane helix</keyword>
<reference evidence="2 3" key="1">
    <citation type="submission" date="2019-04" db="EMBL/GenBank/DDBJ databases">
        <title>Sulfurimonas crateris sp. nov. a facultative anaerobic sulfur-oxidizing chemolithautotrophic bacterium isolated from a terrestrial mud vulcano.</title>
        <authorList>
            <person name="Ratnikova N.M."/>
            <person name="Slobodkin A.I."/>
            <person name="Merkel A.Y."/>
            <person name="Novikov A."/>
            <person name="Bonch-Osmolovskaya E.A."/>
            <person name="Slobodkina G.B."/>
        </authorList>
    </citation>
    <scope>NUCLEOTIDE SEQUENCE [LARGE SCALE GENOMIC DNA]</scope>
    <source>
        <strain evidence="2 3">SN118</strain>
    </source>
</reference>
<dbReference type="SUPFAM" id="SSF103088">
    <property type="entry name" value="OmpA-like"/>
    <property type="match status" value="1"/>
</dbReference>